<proteinExistence type="predicted"/>
<dbReference type="InParanoid" id="D8SZT8"/>
<accession>D8SZT8</accession>
<evidence type="ECO:0000313" key="2">
    <source>
        <dbReference type="Proteomes" id="UP000001514"/>
    </source>
</evidence>
<reference evidence="1 2" key="1">
    <citation type="journal article" date="2011" name="Science">
        <title>The Selaginella genome identifies genetic changes associated with the evolution of vascular plants.</title>
        <authorList>
            <person name="Banks J.A."/>
            <person name="Nishiyama T."/>
            <person name="Hasebe M."/>
            <person name="Bowman J.L."/>
            <person name="Gribskov M."/>
            <person name="dePamphilis C."/>
            <person name="Albert V.A."/>
            <person name="Aono N."/>
            <person name="Aoyama T."/>
            <person name="Ambrose B.A."/>
            <person name="Ashton N.W."/>
            <person name="Axtell M.J."/>
            <person name="Barker E."/>
            <person name="Barker M.S."/>
            <person name="Bennetzen J.L."/>
            <person name="Bonawitz N.D."/>
            <person name="Chapple C."/>
            <person name="Cheng C."/>
            <person name="Correa L.G."/>
            <person name="Dacre M."/>
            <person name="DeBarry J."/>
            <person name="Dreyer I."/>
            <person name="Elias M."/>
            <person name="Engstrom E.M."/>
            <person name="Estelle M."/>
            <person name="Feng L."/>
            <person name="Finet C."/>
            <person name="Floyd S.K."/>
            <person name="Frommer W.B."/>
            <person name="Fujita T."/>
            <person name="Gramzow L."/>
            <person name="Gutensohn M."/>
            <person name="Harholt J."/>
            <person name="Hattori M."/>
            <person name="Heyl A."/>
            <person name="Hirai T."/>
            <person name="Hiwatashi Y."/>
            <person name="Ishikawa M."/>
            <person name="Iwata M."/>
            <person name="Karol K.G."/>
            <person name="Koehler B."/>
            <person name="Kolukisaoglu U."/>
            <person name="Kubo M."/>
            <person name="Kurata T."/>
            <person name="Lalonde S."/>
            <person name="Li K."/>
            <person name="Li Y."/>
            <person name="Litt A."/>
            <person name="Lyons E."/>
            <person name="Manning G."/>
            <person name="Maruyama T."/>
            <person name="Michael T.P."/>
            <person name="Mikami K."/>
            <person name="Miyazaki S."/>
            <person name="Morinaga S."/>
            <person name="Murata T."/>
            <person name="Mueller-Roeber B."/>
            <person name="Nelson D.R."/>
            <person name="Obara M."/>
            <person name="Oguri Y."/>
            <person name="Olmstead R.G."/>
            <person name="Onodera N."/>
            <person name="Petersen B.L."/>
            <person name="Pils B."/>
            <person name="Prigge M."/>
            <person name="Rensing S.A."/>
            <person name="Riano-Pachon D.M."/>
            <person name="Roberts A.W."/>
            <person name="Sato Y."/>
            <person name="Scheller H.V."/>
            <person name="Schulz B."/>
            <person name="Schulz C."/>
            <person name="Shakirov E.V."/>
            <person name="Shibagaki N."/>
            <person name="Shinohara N."/>
            <person name="Shippen D.E."/>
            <person name="Soerensen I."/>
            <person name="Sotooka R."/>
            <person name="Sugimoto N."/>
            <person name="Sugita M."/>
            <person name="Sumikawa N."/>
            <person name="Tanurdzic M."/>
            <person name="Theissen G."/>
            <person name="Ulvskov P."/>
            <person name="Wakazuki S."/>
            <person name="Weng J.K."/>
            <person name="Willats W.W."/>
            <person name="Wipf D."/>
            <person name="Wolf P.G."/>
            <person name="Yang L."/>
            <person name="Zimmer A.D."/>
            <person name="Zhu Q."/>
            <person name="Mitros T."/>
            <person name="Hellsten U."/>
            <person name="Loque D."/>
            <person name="Otillar R."/>
            <person name="Salamov A."/>
            <person name="Schmutz J."/>
            <person name="Shapiro H."/>
            <person name="Lindquist E."/>
            <person name="Lucas S."/>
            <person name="Rokhsar D."/>
            <person name="Grigoriev I.V."/>
        </authorList>
    </citation>
    <scope>NUCLEOTIDE SEQUENCE [LARGE SCALE GENOMIC DNA]</scope>
</reference>
<dbReference type="HOGENOM" id="CLU_2175422_0_0_1"/>
<gene>
    <name evidence="1" type="ORF">SELMODRAFT_427502</name>
</gene>
<dbReference type="KEGG" id="smo:SELMODRAFT_427502"/>
<protein>
    <submittedName>
        <fullName evidence="1">Uncharacterized protein</fullName>
    </submittedName>
</protein>
<dbReference type="Proteomes" id="UP000001514">
    <property type="component" value="Unassembled WGS sequence"/>
</dbReference>
<dbReference type="AlphaFoldDB" id="D8SZT8"/>
<evidence type="ECO:0000313" key="1">
    <source>
        <dbReference type="EMBL" id="EFJ10081.1"/>
    </source>
</evidence>
<dbReference type="Gramene" id="EFJ10081">
    <property type="protein sequence ID" value="EFJ10081"/>
    <property type="gene ID" value="SELMODRAFT_427502"/>
</dbReference>
<name>D8SZT8_SELML</name>
<keyword evidence="2" id="KW-1185">Reference proteome</keyword>
<organism evidence="2">
    <name type="scientific">Selaginella moellendorffii</name>
    <name type="common">Spikemoss</name>
    <dbReference type="NCBI Taxonomy" id="88036"/>
    <lineage>
        <taxon>Eukaryota</taxon>
        <taxon>Viridiplantae</taxon>
        <taxon>Streptophyta</taxon>
        <taxon>Embryophyta</taxon>
        <taxon>Tracheophyta</taxon>
        <taxon>Lycopodiopsida</taxon>
        <taxon>Selaginellales</taxon>
        <taxon>Selaginellaceae</taxon>
        <taxon>Selaginella</taxon>
    </lineage>
</organism>
<dbReference type="EMBL" id="GL377656">
    <property type="protein sequence ID" value="EFJ10081.1"/>
    <property type="molecule type" value="Genomic_DNA"/>
</dbReference>
<sequence>MSISKGQANRYLIMLVVLGETVSSPPKAASQARIPWIELGSRSLKDERKGKGQGQDKEEIQKFEETGVRRNPEHSMKQVGMVNGKVGNTIDEFLVMLKYSINFIFNIIII</sequence>